<dbReference type="Gene3D" id="1.10.10.60">
    <property type="entry name" value="Homeodomain-like"/>
    <property type="match status" value="1"/>
</dbReference>
<name>A0A937HF25_9PROT</name>
<feature type="region of interest" description="Disordered" evidence="1">
    <location>
        <begin position="54"/>
        <end position="76"/>
    </location>
</feature>
<dbReference type="Proteomes" id="UP000785783">
    <property type="component" value="Unassembled WGS sequence"/>
</dbReference>
<evidence type="ECO:0000313" key="2">
    <source>
        <dbReference type="EMBL" id="MBL6761611.1"/>
    </source>
</evidence>
<reference evidence="2" key="1">
    <citation type="submission" date="2020-10" db="EMBL/GenBank/DDBJ databases">
        <title>Microbiome of the Black Sea water column analyzed by genome centric metagenomics.</title>
        <authorList>
            <person name="Cabello-Yeves P.J."/>
            <person name="Callieri C."/>
            <person name="Picazo A."/>
            <person name="Mehrshad M."/>
            <person name="Haro-Moreno J.M."/>
            <person name="Roda-Garcia J."/>
            <person name="Dzembekova N."/>
            <person name="Slabakova V."/>
            <person name="Slabakova N."/>
            <person name="Moncheva S."/>
            <person name="Rodriguez-Valera F."/>
        </authorList>
    </citation>
    <scope>NUCLEOTIDE SEQUENCE</scope>
    <source>
        <strain evidence="2">BS307-5m-G5</strain>
    </source>
</reference>
<dbReference type="EMBL" id="JADHOK010000022">
    <property type="protein sequence ID" value="MBL6761611.1"/>
    <property type="molecule type" value="Genomic_DNA"/>
</dbReference>
<dbReference type="AlphaFoldDB" id="A0A937HF25"/>
<sequence>MAWTEERVEMLKQLWTDGLSASQIARKMGGVTRNAVIGKVHRLGLSGRATPARVSTARISAGSGRAQPSKPSLSGSQRFRANELDEIKDQVVPEPILSPEERASVLHLTEHTCKWPIGDPGTTEFHFCGARAKSGSPYCTTHAVLAYQPLERRRKKKVAR</sequence>
<gene>
    <name evidence="2" type="ORF">ISQ19_02825</name>
</gene>
<protein>
    <submittedName>
        <fullName evidence="2">GcrA cell cycle regulator</fullName>
    </submittedName>
</protein>
<accession>A0A937HF25</accession>
<dbReference type="Pfam" id="PF07750">
    <property type="entry name" value="GcrA"/>
    <property type="match status" value="1"/>
</dbReference>
<proteinExistence type="predicted"/>
<evidence type="ECO:0000313" key="3">
    <source>
        <dbReference type="Proteomes" id="UP000785783"/>
    </source>
</evidence>
<dbReference type="InterPro" id="IPR011681">
    <property type="entry name" value="GcrA"/>
</dbReference>
<organism evidence="2 3">
    <name type="scientific">PS1 clade bacterium</name>
    <dbReference type="NCBI Taxonomy" id="2175152"/>
    <lineage>
        <taxon>Bacteria</taxon>
        <taxon>Pseudomonadati</taxon>
        <taxon>Pseudomonadota</taxon>
        <taxon>Alphaproteobacteria</taxon>
        <taxon>PS1 clade</taxon>
    </lineage>
</organism>
<evidence type="ECO:0000256" key="1">
    <source>
        <dbReference type="SAM" id="MobiDB-lite"/>
    </source>
</evidence>
<comment type="caution">
    <text evidence="2">The sequence shown here is derived from an EMBL/GenBank/DDBJ whole genome shotgun (WGS) entry which is preliminary data.</text>
</comment>